<accession>A0A426K066</accession>
<protein>
    <submittedName>
        <fullName evidence="2">SDR family oxidoreductase</fullName>
    </submittedName>
</protein>
<dbReference type="EMBL" id="RSAA01000006">
    <property type="protein sequence ID" value="RRO18746.1"/>
    <property type="molecule type" value="Genomic_DNA"/>
</dbReference>
<dbReference type="Proteomes" id="UP000274515">
    <property type="component" value="Unassembled WGS sequence"/>
</dbReference>
<dbReference type="Gene3D" id="3.40.50.720">
    <property type="entry name" value="NAD(P)-binding Rossmann-like Domain"/>
    <property type="match status" value="1"/>
</dbReference>
<dbReference type="PANTHER" id="PTHR42879">
    <property type="entry name" value="3-OXOACYL-(ACYL-CARRIER-PROTEIN) REDUCTASE"/>
    <property type="match status" value="1"/>
</dbReference>
<dbReference type="RefSeq" id="WP_125089244.1">
    <property type="nucleotide sequence ID" value="NZ_RSAA01000006.1"/>
</dbReference>
<sequence>MDLGIAGRNALVCASTGGLGEATARALAAEGANVVVSGRRGERAKAIAAELPGATGVEVDLTAPGGAEQLLSAAQDALGDIDVLVLNGPGPRPASASEVGPEDTAEAVQNLLLVHQKLVGGVLPGMRERRWGRLLAIASSGVEAPIPNLALSNIGRSALAAYLKSLSIDVADEGITANLLLPGRIATDRLSSLDNATAEQEDLPVEEVRARGESLIPAKRYGEPAEFGATAAFLCSAHASYITGTAIRCDGGLVPTL</sequence>
<dbReference type="PRINTS" id="PR00081">
    <property type="entry name" value="GDHRDH"/>
</dbReference>
<keyword evidence="3" id="KW-1185">Reference proteome</keyword>
<organism evidence="2 3">
    <name type="scientific">Saccharopolyspora rhizosphaerae</name>
    <dbReference type="NCBI Taxonomy" id="2492662"/>
    <lineage>
        <taxon>Bacteria</taxon>
        <taxon>Bacillati</taxon>
        <taxon>Actinomycetota</taxon>
        <taxon>Actinomycetes</taxon>
        <taxon>Pseudonocardiales</taxon>
        <taxon>Pseudonocardiaceae</taxon>
        <taxon>Saccharopolyspora</taxon>
    </lineage>
</organism>
<dbReference type="InterPro" id="IPR002347">
    <property type="entry name" value="SDR_fam"/>
</dbReference>
<dbReference type="PANTHER" id="PTHR42879:SF6">
    <property type="entry name" value="NADPH-DEPENDENT REDUCTASE BACG"/>
    <property type="match status" value="1"/>
</dbReference>
<evidence type="ECO:0000313" key="2">
    <source>
        <dbReference type="EMBL" id="RRO18746.1"/>
    </source>
</evidence>
<dbReference type="InterPro" id="IPR036291">
    <property type="entry name" value="NAD(P)-bd_dom_sf"/>
</dbReference>
<dbReference type="SUPFAM" id="SSF51735">
    <property type="entry name" value="NAD(P)-binding Rossmann-fold domains"/>
    <property type="match status" value="1"/>
</dbReference>
<dbReference type="OrthoDB" id="9804774at2"/>
<reference evidence="2 3" key="1">
    <citation type="submission" date="2018-11" db="EMBL/GenBank/DDBJ databases">
        <title>Saccharopolyspora rhizosphaerae sp. nov., an actinomycete isolated from rhizosphere soil in Thailand.</title>
        <authorList>
            <person name="Intra B."/>
            <person name="Euanorasetr J."/>
            <person name="Take A."/>
            <person name="Inahashi Y."/>
            <person name="Mori M."/>
            <person name="Panbangred W."/>
            <person name="Matsumoto A."/>
        </authorList>
    </citation>
    <scope>NUCLEOTIDE SEQUENCE [LARGE SCALE GENOMIC DNA]</scope>
    <source>
        <strain evidence="2 3">H219</strain>
    </source>
</reference>
<proteinExistence type="inferred from homology"/>
<comment type="caution">
    <text evidence="2">The sequence shown here is derived from an EMBL/GenBank/DDBJ whole genome shotgun (WGS) entry which is preliminary data.</text>
</comment>
<gene>
    <name evidence="2" type="ORF">EIL87_06440</name>
</gene>
<evidence type="ECO:0000256" key="1">
    <source>
        <dbReference type="ARBA" id="ARBA00006484"/>
    </source>
</evidence>
<dbReference type="Pfam" id="PF13561">
    <property type="entry name" value="adh_short_C2"/>
    <property type="match status" value="1"/>
</dbReference>
<evidence type="ECO:0000313" key="3">
    <source>
        <dbReference type="Proteomes" id="UP000274515"/>
    </source>
</evidence>
<comment type="similarity">
    <text evidence="1">Belongs to the short-chain dehydrogenases/reductases (SDR) family.</text>
</comment>
<name>A0A426K066_9PSEU</name>
<dbReference type="InterPro" id="IPR050259">
    <property type="entry name" value="SDR"/>
</dbReference>
<dbReference type="AlphaFoldDB" id="A0A426K066"/>